<feature type="compositionally biased region" description="Low complexity" evidence="1">
    <location>
        <begin position="171"/>
        <end position="183"/>
    </location>
</feature>
<feature type="compositionally biased region" description="Basic and acidic residues" evidence="1">
    <location>
        <begin position="249"/>
        <end position="264"/>
    </location>
</feature>
<feature type="region of interest" description="Disordered" evidence="1">
    <location>
        <begin position="164"/>
        <end position="187"/>
    </location>
</feature>
<dbReference type="Proteomes" id="UP000243723">
    <property type="component" value="Unassembled WGS sequence"/>
</dbReference>
<name>A0A2P7Z7I0_9PEZI</name>
<organism evidence="2 3">
    <name type="scientific">Elsinoe australis</name>
    <dbReference type="NCBI Taxonomy" id="40998"/>
    <lineage>
        <taxon>Eukaryota</taxon>
        <taxon>Fungi</taxon>
        <taxon>Dikarya</taxon>
        <taxon>Ascomycota</taxon>
        <taxon>Pezizomycotina</taxon>
        <taxon>Dothideomycetes</taxon>
        <taxon>Dothideomycetidae</taxon>
        <taxon>Myriangiales</taxon>
        <taxon>Elsinoaceae</taxon>
        <taxon>Elsinoe</taxon>
    </lineage>
</organism>
<feature type="region of interest" description="Disordered" evidence="1">
    <location>
        <begin position="235"/>
        <end position="279"/>
    </location>
</feature>
<evidence type="ECO:0000313" key="3">
    <source>
        <dbReference type="Proteomes" id="UP000243723"/>
    </source>
</evidence>
<dbReference type="EMBL" id="NHZQ01000289">
    <property type="protein sequence ID" value="PSK44173.1"/>
    <property type="molecule type" value="Genomic_DNA"/>
</dbReference>
<accession>A0A2P7Z7I0</accession>
<evidence type="ECO:0000256" key="1">
    <source>
        <dbReference type="SAM" id="MobiDB-lite"/>
    </source>
</evidence>
<reference evidence="2 3" key="1">
    <citation type="submission" date="2017-05" db="EMBL/GenBank/DDBJ databases">
        <title>Draft genome sequence of Elsinoe australis.</title>
        <authorList>
            <person name="Cheng Q."/>
        </authorList>
    </citation>
    <scope>NUCLEOTIDE SEQUENCE [LARGE SCALE GENOMIC DNA]</scope>
    <source>
        <strain evidence="2 3">NL1</strain>
    </source>
</reference>
<evidence type="ECO:0000313" key="2">
    <source>
        <dbReference type="EMBL" id="PSK44173.1"/>
    </source>
</evidence>
<dbReference type="AlphaFoldDB" id="A0A2P7Z7I0"/>
<proteinExistence type="predicted"/>
<sequence length="279" mass="31730">MELITTFFTISPAANRTTSKGYPAGLGKKMRAQARDFSNSTTIVFTKTWKARHYARSFKIDIKSNYHATCHNVKAQAIRIHRRLYFHYFKVTEEWQFTTAPITHVSGSLYWKGWDKPSQGVGEFIDVVADEPEVQPGKLDMPRKRPHSWEFQPEKVSLSPVEIDDEDIPELDIGPPASSYSSSHYDEDDISELDIGPPLIGLVQTDDEYFDAHTQQIDEMSMYSVVDDETVEISRHYDDNDPPATIASAKEKDDQDKALGRIDTQHSTYGTETGMAWSK</sequence>
<keyword evidence="3" id="KW-1185">Reference proteome</keyword>
<comment type="caution">
    <text evidence="2">The sequence shown here is derived from an EMBL/GenBank/DDBJ whole genome shotgun (WGS) entry which is preliminary data.</text>
</comment>
<protein>
    <submittedName>
        <fullName evidence="2">Uncharacterized protein</fullName>
    </submittedName>
</protein>
<gene>
    <name evidence="2" type="ORF">B9Z65_153</name>
</gene>